<protein>
    <submittedName>
        <fullName evidence="1">Uncharacterized protein</fullName>
    </submittedName>
</protein>
<dbReference type="Proteomes" id="UP000887116">
    <property type="component" value="Unassembled WGS sequence"/>
</dbReference>
<comment type="caution">
    <text evidence="1">The sequence shown here is derived from an EMBL/GenBank/DDBJ whole genome shotgun (WGS) entry which is preliminary data.</text>
</comment>
<sequence length="79" mass="9281">MQSNWVEGVQDFCIQDLKLFLNQKVSINYVRIFHEKRKNVAENPFRMNSLGIFVPMGQRIESGNWFLGGKEHGRKQPWG</sequence>
<evidence type="ECO:0000313" key="1">
    <source>
        <dbReference type="EMBL" id="GFQ73551.1"/>
    </source>
</evidence>
<name>A0A8X6KH48_TRICU</name>
<reference evidence="1" key="1">
    <citation type="submission" date="2020-07" db="EMBL/GenBank/DDBJ databases">
        <title>Multicomponent nature underlies the extraordinary mechanical properties of spider dragline silk.</title>
        <authorList>
            <person name="Kono N."/>
            <person name="Nakamura H."/>
            <person name="Mori M."/>
            <person name="Yoshida Y."/>
            <person name="Ohtoshi R."/>
            <person name="Malay A.D."/>
            <person name="Moran D.A.P."/>
            <person name="Tomita M."/>
            <person name="Numata K."/>
            <person name="Arakawa K."/>
        </authorList>
    </citation>
    <scope>NUCLEOTIDE SEQUENCE</scope>
</reference>
<dbReference type="EMBL" id="BMAO01021312">
    <property type="protein sequence ID" value="GFQ73551.1"/>
    <property type="molecule type" value="Genomic_DNA"/>
</dbReference>
<dbReference type="AlphaFoldDB" id="A0A8X6KH48"/>
<organism evidence="1 2">
    <name type="scientific">Trichonephila clavata</name>
    <name type="common">Joro spider</name>
    <name type="synonym">Nephila clavata</name>
    <dbReference type="NCBI Taxonomy" id="2740835"/>
    <lineage>
        <taxon>Eukaryota</taxon>
        <taxon>Metazoa</taxon>
        <taxon>Ecdysozoa</taxon>
        <taxon>Arthropoda</taxon>
        <taxon>Chelicerata</taxon>
        <taxon>Arachnida</taxon>
        <taxon>Araneae</taxon>
        <taxon>Araneomorphae</taxon>
        <taxon>Entelegynae</taxon>
        <taxon>Araneoidea</taxon>
        <taxon>Nephilidae</taxon>
        <taxon>Trichonephila</taxon>
    </lineage>
</organism>
<accession>A0A8X6KH48</accession>
<proteinExistence type="predicted"/>
<gene>
    <name evidence="1" type="ORF">TNCT_548861</name>
</gene>
<keyword evidence="2" id="KW-1185">Reference proteome</keyword>
<evidence type="ECO:0000313" key="2">
    <source>
        <dbReference type="Proteomes" id="UP000887116"/>
    </source>
</evidence>